<dbReference type="GO" id="GO:0005737">
    <property type="term" value="C:cytoplasm"/>
    <property type="evidence" value="ECO:0007669"/>
    <property type="project" value="UniProtKB-SubCell"/>
</dbReference>
<gene>
    <name evidence="8" type="ORF">Zm00014a_000830</name>
</gene>
<sequence length="231" mass="24273">MPRVRRLATPSPPPPLPFYAPLLRKTPPPSLPVPSPHPPPVFLALQISRRESPSRTTGARQPAGTTGEEGMEPAERIESAGTALGKRPRSRVLPRTASMVTVPSAAKQGRQERGAGVPSSCSLPAACAGMVAVPGGYYYCGTSFAAVETAAFLKACGLCKRHLGPGHDTFIYRGEVAFCSQECREKQIEYDDLDERMEQTCSVTSMKEAPSVSGASGSDQSGSGGETVAAA</sequence>
<dbReference type="Proteomes" id="UP000251960">
    <property type="component" value="Chromosome 5"/>
</dbReference>
<dbReference type="GO" id="GO:0046872">
    <property type="term" value="F:metal ion binding"/>
    <property type="evidence" value="ECO:0007669"/>
    <property type="project" value="UniProtKB-KW"/>
</dbReference>
<dbReference type="PANTHER" id="PTHR33059:SF104">
    <property type="entry name" value="OS02G0751300 PROTEIN"/>
    <property type="match status" value="1"/>
</dbReference>
<evidence type="ECO:0000313" key="8">
    <source>
        <dbReference type="EMBL" id="PWZ19891.1"/>
    </source>
</evidence>
<name>A0A3L6EIK5_MAIZE</name>
<feature type="region of interest" description="Disordered" evidence="6">
    <location>
        <begin position="1"/>
        <end position="74"/>
    </location>
</feature>
<evidence type="ECO:0000256" key="2">
    <source>
        <dbReference type="ARBA" id="ARBA00009374"/>
    </source>
</evidence>
<dbReference type="InterPro" id="IPR007650">
    <property type="entry name" value="Zf-FLZ_dom"/>
</dbReference>
<keyword evidence="4" id="KW-0479">Metal-binding</keyword>
<feature type="region of interest" description="Disordered" evidence="6">
    <location>
        <begin position="204"/>
        <end position="231"/>
    </location>
</feature>
<comment type="similarity">
    <text evidence="2">Belongs to the FLZ family.</text>
</comment>
<comment type="subcellular location">
    <subcellularLocation>
        <location evidence="1">Cytoplasm</location>
    </subcellularLocation>
</comment>
<evidence type="ECO:0000256" key="6">
    <source>
        <dbReference type="SAM" id="MobiDB-lite"/>
    </source>
</evidence>
<comment type="caution">
    <text evidence="8">The sequence shown here is derived from an EMBL/GenBank/DDBJ whole genome shotgun (WGS) entry which is preliminary data.</text>
</comment>
<feature type="compositionally biased region" description="Low complexity" evidence="6">
    <location>
        <begin position="211"/>
        <end position="221"/>
    </location>
</feature>
<accession>A0A3L6EIK5</accession>
<evidence type="ECO:0000256" key="4">
    <source>
        <dbReference type="ARBA" id="ARBA00022723"/>
    </source>
</evidence>
<reference evidence="8" key="1">
    <citation type="journal article" date="2018" name="Nat. Genet.">
        <title>Extensive intraspecific gene order and gene structural variations between Mo17 and other maize genomes.</title>
        <authorList>
            <person name="Sun S."/>
            <person name="Zhou Y."/>
            <person name="Chen J."/>
            <person name="Shi J."/>
            <person name="Zhao H."/>
            <person name="Zhao H."/>
            <person name="Song W."/>
            <person name="Zhang M."/>
            <person name="Cui Y."/>
            <person name="Dong X."/>
            <person name="Liu H."/>
            <person name="Ma X."/>
            <person name="Jiao Y."/>
            <person name="Wang B."/>
            <person name="Wei X."/>
            <person name="Stein J.C."/>
            <person name="Glaubitz J.C."/>
            <person name="Lu F."/>
            <person name="Yu G."/>
            <person name="Liang C."/>
            <person name="Fengler K."/>
            <person name="Li B."/>
            <person name="Rafalski A."/>
            <person name="Schnable P.S."/>
            <person name="Ware D.H."/>
            <person name="Buckler E.S."/>
            <person name="Lai J."/>
        </authorList>
    </citation>
    <scope>NUCLEOTIDE SEQUENCE [LARGE SCALE GENOMIC DNA]</scope>
    <source>
        <tissue evidence="8">Seedling</tissue>
    </source>
</reference>
<evidence type="ECO:0000259" key="7">
    <source>
        <dbReference type="PROSITE" id="PS51795"/>
    </source>
</evidence>
<feature type="zinc finger region" description="FLZ-type" evidence="5">
    <location>
        <begin position="151"/>
        <end position="195"/>
    </location>
</feature>
<protein>
    <recommendedName>
        <fullName evidence="7">FLZ-type domain-containing protein</fullName>
    </recommendedName>
</protein>
<evidence type="ECO:0000256" key="1">
    <source>
        <dbReference type="ARBA" id="ARBA00004496"/>
    </source>
</evidence>
<dbReference type="PROSITE" id="PS51795">
    <property type="entry name" value="ZF_FLZ"/>
    <property type="match status" value="1"/>
</dbReference>
<keyword evidence="3" id="KW-0963">Cytoplasm</keyword>
<dbReference type="Pfam" id="PF04570">
    <property type="entry name" value="zf-FLZ"/>
    <property type="match status" value="1"/>
</dbReference>
<dbReference type="PANTHER" id="PTHR33059">
    <property type="entry name" value="FCS-LIKE ZINC FINGER 5"/>
    <property type="match status" value="1"/>
</dbReference>
<organism evidence="8">
    <name type="scientific">Zea mays</name>
    <name type="common">Maize</name>
    <dbReference type="NCBI Taxonomy" id="4577"/>
    <lineage>
        <taxon>Eukaryota</taxon>
        <taxon>Viridiplantae</taxon>
        <taxon>Streptophyta</taxon>
        <taxon>Embryophyta</taxon>
        <taxon>Tracheophyta</taxon>
        <taxon>Spermatophyta</taxon>
        <taxon>Magnoliopsida</taxon>
        <taxon>Liliopsida</taxon>
        <taxon>Poales</taxon>
        <taxon>Poaceae</taxon>
        <taxon>PACMAD clade</taxon>
        <taxon>Panicoideae</taxon>
        <taxon>Andropogonodae</taxon>
        <taxon>Andropogoneae</taxon>
        <taxon>Tripsacinae</taxon>
        <taxon>Zea</taxon>
    </lineage>
</organism>
<evidence type="ECO:0000256" key="3">
    <source>
        <dbReference type="ARBA" id="ARBA00022490"/>
    </source>
</evidence>
<feature type="compositionally biased region" description="Pro residues" evidence="6">
    <location>
        <begin position="26"/>
        <end position="41"/>
    </location>
</feature>
<evidence type="ECO:0000256" key="5">
    <source>
        <dbReference type="PROSITE-ProRule" id="PRU01131"/>
    </source>
</evidence>
<dbReference type="EMBL" id="NCVQ01000006">
    <property type="protein sequence ID" value="PWZ19891.1"/>
    <property type="molecule type" value="Genomic_DNA"/>
</dbReference>
<dbReference type="AlphaFoldDB" id="A0A3L6EIK5"/>
<proteinExistence type="inferred from homology"/>
<feature type="domain" description="FLZ-type" evidence="7">
    <location>
        <begin position="151"/>
        <end position="195"/>
    </location>
</feature>
<dbReference type="ExpressionAtlas" id="A0A3L6EIK5">
    <property type="expression patterns" value="baseline and differential"/>
</dbReference>